<dbReference type="InterPro" id="IPR018200">
    <property type="entry name" value="USP_CS"/>
</dbReference>
<evidence type="ECO:0000256" key="3">
    <source>
        <dbReference type="ARBA" id="ARBA00012759"/>
    </source>
</evidence>
<feature type="compositionally biased region" description="Basic and acidic residues" evidence="13">
    <location>
        <begin position="1087"/>
        <end position="1102"/>
    </location>
</feature>
<keyword evidence="4" id="KW-0645">Protease</keyword>
<dbReference type="OrthoDB" id="420187at2759"/>
<evidence type="ECO:0000259" key="14">
    <source>
        <dbReference type="PROSITE" id="PS50235"/>
    </source>
</evidence>
<evidence type="ECO:0000256" key="9">
    <source>
        <dbReference type="ARBA" id="ARBA00041300"/>
    </source>
</evidence>
<dbReference type="InterPro" id="IPR028889">
    <property type="entry name" value="USP"/>
</dbReference>
<dbReference type="InterPro" id="IPR050164">
    <property type="entry name" value="Peptidase_C19"/>
</dbReference>
<feature type="compositionally biased region" description="Basic and acidic residues" evidence="13">
    <location>
        <begin position="954"/>
        <end position="978"/>
    </location>
</feature>
<dbReference type="PANTHER" id="PTHR24006">
    <property type="entry name" value="UBIQUITIN CARBOXYL-TERMINAL HYDROLASE"/>
    <property type="match status" value="1"/>
</dbReference>
<feature type="compositionally biased region" description="Polar residues" evidence="13">
    <location>
        <begin position="586"/>
        <end position="616"/>
    </location>
</feature>
<comment type="catalytic activity">
    <reaction evidence="1">
        <text>Thiol-dependent hydrolysis of ester, thioester, amide, peptide and isopeptide bonds formed by the C-terminal Gly of ubiquitin (a 76-residue protein attached to proteins as an intracellular targeting signal).</text>
        <dbReference type="EC" id="3.4.19.12"/>
    </reaction>
</comment>
<dbReference type="PROSITE" id="PS00972">
    <property type="entry name" value="USP_1"/>
    <property type="match status" value="1"/>
</dbReference>
<feature type="region of interest" description="Disordered" evidence="13">
    <location>
        <begin position="75"/>
        <end position="107"/>
    </location>
</feature>
<feature type="region of interest" description="Disordered" evidence="13">
    <location>
        <begin position="1189"/>
        <end position="1228"/>
    </location>
</feature>
<dbReference type="Pfam" id="PF00443">
    <property type="entry name" value="UCH"/>
    <property type="match status" value="1"/>
</dbReference>
<feature type="region of interest" description="Disordered" evidence="13">
    <location>
        <begin position="586"/>
        <end position="740"/>
    </location>
</feature>
<evidence type="ECO:0000256" key="12">
    <source>
        <dbReference type="ARBA" id="ARBA00043009"/>
    </source>
</evidence>
<dbReference type="PANTHER" id="PTHR24006:SF758">
    <property type="entry name" value="UBIQUITIN CARBOXYL-TERMINAL HYDROLASE 36"/>
    <property type="match status" value="1"/>
</dbReference>
<dbReference type="EMBL" id="RQTK01000049">
    <property type="protein sequence ID" value="RUS89725.1"/>
    <property type="molecule type" value="Genomic_DNA"/>
</dbReference>
<dbReference type="InterPro" id="IPR038765">
    <property type="entry name" value="Papain-like_cys_pep_sf"/>
</dbReference>
<gene>
    <name evidence="15" type="ORF">EGW08_002543</name>
</gene>
<sequence length="1228" mass="135745">MPESPGNIEEIHNSLKASLKRGNKQQNLDKDVVAGSKRVLLEHIAFEAASAPYTMQLDQLRAKYISLNAGAATTGNASNSASDMQQSQHGTSNVPSSSSGGDSLPQPRVILYPEERVKMEWMRQGRIGAGLVNMGNTCFFNSTLQCLTYTAPLVNYCLSNDHKQKCTKNGFCMMCEIQNHIRTSLECGGKSLKPHSILQKLRCIAKHMKWGRQEDAHEFLRFVVDHLQQSCLNGHAKLDRFSKETTVINQIFGGYLQSQVICLRCQGRSNTFDPFMDLSLDIKGVNTVEEALLKFIKPETLDQDNAYKCPKCKQKVRAQKRFTIYKAPNVLTLQLNRFDFNRHLSGKINRFIRYTEKINIRNFMSQRQGEPILYHLYGVLVHSGFSSDHGHYYSFVKSPSKIWYCMNDSVVHQAGNNAVYSADAYVLFYARINKGVGTDNKNVSSAASTANHTNKVLNTQNKASFIGPVIPNHLKQPSPQMVNGLHGTPSSEQSTPVKRQNPTMLPRTLQTSNGLRPGSSLASPNTPVRTPQATASSALPGSHNRISFPILTPQQKRQQQGNGLNQVYQTSEDGKHIVLQIKHGNSTTMEKAPNGNSETVHKGSNGNATNSVQCSKSPAKLGGLVPYNDDDSESDSDIRKSTAVIGNINGSKKPDSEKQPFKVTPSGDAGGSMHTSKGSSSGTNLPRERDSGDASKKLIPDHPSRGFPQNPNKPAGLTSKASASVSPGFARSLSSSPLHKSAEDRKWLLARQNSASPSCCASASALSSGKAGLIAPLELPVVTASASHPSSGSVVKTSNGTWHVQTQDTGVPSPRGSCSSANSVNSTTEWTLQSKGKGEHSHLVSSKNENIDNCKKKLSDIFKSQNHKTKSPVHQTNGGKVGSICGDDKKTFPGSPSSRTPSLHHSSVSTSPALACPETPVEISDRQGLLSSPPSSQTSESSRNSKKHKKQKHRREEKDERDKKSKSEANGWGDDHARSSSQDSSEKRKKKHKHKKDKKRKRKTSSSDSDSERDERQKQSKKRQYSRLSSCSDSDDRSGKNDLKRKKSKSQEEDSDGYEWVEVTKESSSSKHKGSNDRAPIQAWNHHVKDDIAPRKDSESSKLKSTWDGSRHSKVAAGLHGSSYSLGNHVLSWDGGKNHLDKELQAERAASKCHWSDEYNQEIDAGKVKKVKQHKYDSDFHSDNQFQKYQQYQTDKHRDHNYHQHFDHHNHNSWHRKNGRDRYKTSSH</sequence>
<evidence type="ECO:0000256" key="13">
    <source>
        <dbReference type="SAM" id="MobiDB-lite"/>
    </source>
</evidence>
<dbReference type="PROSITE" id="PS00973">
    <property type="entry name" value="USP_2"/>
    <property type="match status" value="1"/>
</dbReference>
<evidence type="ECO:0000256" key="11">
    <source>
        <dbReference type="ARBA" id="ARBA00042420"/>
    </source>
</evidence>
<dbReference type="GO" id="GO:0004843">
    <property type="term" value="F:cysteine-type deubiquitinase activity"/>
    <property type="evidence" value="ECO:0007669"/>
    <property type="project" value="UniProtKB-EC"/>
</dbReference>
<dbReference type="InterPro" id="IPR001394">
    <property type="entry name" value="Peptidase_C19_UCH"/>
</dbReference>
<evidence type="ECO:0000256" key="8">
    <source>
        <dbReference type="ARBA" id="ARBA00039432"/>
    </source>
</evidence>
<keyword evidence="5" id="KW-0833">Ubl conjugation pathway</keyword>
<dbReference type="CDD" id="cd02661">
    <property type="entry name" value="Peptidase_C19E"/>
    <property type="match status" value="1"/>
</dbReference>
<feature type="domain" description="USP" evidence="14">
    <location>
        <begin position="129"/>
        <end position="432"/>
    </location>
</feature>
<keyword evidence="6" id="KW-0378">Hydrolase</keyword>
<dbReference type="EC" id="3.4.19.12" evidence="3"/>
<evidence type="ECO:0000256" key="4">
    <source>
        <dbReference type="ARBA" id="ARBA00022670"/>
    </source>
</evidence>
<dbReference type="AlphaFoldDB" id="A0A3S0ZYD8"/>
<keyword evidence="16" id="KW-1185">Reference proteome</keyword>
<feature type="compositionally biased region" description="Polar residues" evidence="13">
    <location>
        <begin position="894"/>
        <end position="912"/>
    </location>
</feature>
<evidence type="ECO:0000256" key="10">
    <source>
        <dbReference type="ARBA" id="ARBA00042154"/>
    </source>
</evidence>
<dbReference type="PROSITE" id="PS50235">
    <property type="entry name" value="USP_3"/>
    <property type="match status" value="1"/>
</dbReference>
<feature type="region of interest" description="Disordered" evidence="13">
    <location>
        <begin position="830"/>
        <end position="850"/>
    </location>
</feature>
<name>A0A3S0ZYD8_ELYCH</name>
<evidence type="ECO:0000256" key="6">
    <source>
        <dbReference type="ARBA" id="ARBA00022801"/>
    </source>
</evidence>
<evidence type="ECO:0000256" key="7">
    <source>
        <dbReference type="ARBA" id="ARBA00022807"/>
    </source>
</evidence>
<dbReference type="GO" id="GO:0016579">
    <property type="term" value="P:protein deubiquitination"/>
    <property type="evidence" value="ECO:0007669"/>
    <property type="project" value="InterPro"/>
</dbReference>
<comment type="similarity">
    <text evidence="2">Belongs to the peptidase C19 family.</text>
</comment>
<feature type="compositionally biased region" description="Basic residues" evidence="13">
    <location>
        <begin position="987"/>
        <end position="1004"/>
    </location>
</feature>
<dbReference type="GO" id="GO:0005634">
    <property type="term" value="C:nucleus"/>
    <property type="evidence" value="ECO:0007669"/>
    <property type="project" value="TreeGrafter"/>
</dbReference>
<feature type="compositionally biased region" description="Polar residues" evidence="13">
    <location>
        <begin position="673"/>
        <end position="684"/>
    </location>
</feature>
<evidence type="ECO:0000256" key="5">
    <source>
        <dbReference type="ARBA" id="ARBA00022786"/>
    </source>
</evidence>
<feature type="compositionally biased region" description="Polar residues" evidence="13">
    <location>
        <begin position="488"/>
        <end position="539"/>
    </location>
</feature>
<feature type="region of interest" description="Disordered" evidence="13">
    <location>
        <begin position="865"/>
        <end position="1110"/>
    </location>
</feature>
<feature type="compositionally biased region" description="Basic and acidic residues" evidence="13">
    <location>
        <begin position="686"/>
        <end position="704"/>
    </location>
</feature>
<dbReference type="GO" id="GO:0006508">
    <property type="term" value="P:proteolysis"/>
    <property type="evidence" value="ECO:0007669"/>
    <property type="project" value="UniProtKB-KW"/>
</dbReference>
<keyword evidence="7" id="KW-0788">Thiol protease</keyword>
<feature type="compositionally biased region" description="Basic and acidic residues" evidence="13">
    <location>
        <begin position="1194"/>
        <end position="1210"/>
    </location>
</feature>
<dbReference type="SUPFAM" id="SSF54001">
    <property type="entry name" value="Cysteine proteinases"/>
    <property type="match status" value="1"/>
</dbReference>
<protein>
    <recommendedName>
        <fullName evidence="8">Ubiquitin carboxyl-terminal hydrolase 36</fullName>
        <ecNumber evidence="3">3.4.19.12</ecNumber>
    </recommendedName>
    <alternativeName>
        <fullName evidence="11">Deubiquitinating enzyme 36</fullName>
    </alternativeName>
    <alternativeName>
        <fullName evidence="10">Protein scrawny</fullName>
    </alternativeName>
    <alternativeName>
        <fullName evidence="9">Ubiquitin thioesterase 36</fullName>
    </alternativeName>
    <alternativeName>
        <fullName evidence="12">Ubiquitin-specific-processing protease 36</fullName>
    </alternativeName>
</protein>
<accession>A0A3S0ZYD8</accession>
<evidence type="ECO:0000313" key="16">
    <source>
        <dbReference type="Proteomes" id="UP000271974"/>
    </source>
</evidence>
<feature type="compositionally biased region" description="Low complexity" evidence="13">
    <location>
        <begin position="90"/>
        <end position="107"/>
    </location>
</feature>
<evidence type="ECO:0000313" key="15">
    <source>
        <dbReference type="EMBL" id="RUS89725.1"/>
    </source>
</evidence>
<comment type="caution">
    <text evidence="15">The sequence shown here is derived from an EMBL/GenBank/DDBJ whole genome shotgun (WGS) entry which is preliminary data.</text>
</comment>
<feature type="compositionally biased region" description="Basic residues" evidence="13">
    <location>
        <begin position="944"/>
        <end position="953"/>
    </location>
</feature>
<dbReference type="Gene3D" id="3.90.70.10">
    <property type="entry name" value="Cysteine proteinases"/>
    <property type="match status" value="1"/>
</dbReference>
<organism evidence="15 16">
    <name type="scientific">Elysia chlorotica</name>
    <name type="common">Eastern emerald elysia</name>
    <name type="synonym">Sea slug</name>
    <dbReference type="NCBI Taxonomy" id="188477"/>
    <lineage>
        <taxon>Eukaryota</taxon>
        <taxon>Metazoa</taxon>
        <taxon>Spiralia</taxon>
        <taxon>Lophotrochozoa</taxon>
        <taxon>Mollusca</taxon>
        <taxon>Gastropoda</taxon>
        <taxon>Heterobranchia</taxon>
        <taxon>Euthyneura</taxon>
        <taxon>Panpulmonata</taxon>
        <taxon>Sacoglossa</taxon>
        <taxon>Placobranchoidea</taxon>
        <taxon>Plakobranchidae</taxon>
        <taxon>Elysia</taxon>
    </lineage>
</organism>
<dbReference type="STRING" id="188477.A0A3S0ZYD8"/>
<feature type="region of interest" description="Disordered" evidence="13">
    <location>
        <begin position="468"/>
        <end position="546"/>
    </location>
</feature>
<dbReference type="FunFam" id="3.90.70.10:FF:000119">
    <property type="entry name" value="Ubiquitin specific peptidase 36"/>
    <property type="match status" value="1"/>
</dbReference>
<evidence type="ECO:0000256" key="1">
    <source>
        <dbReference type="ARBA" id="ARBA00000707"/>
    </source>
</evidence>
<evidence type="ECO:0000256" key="2">
    <source>
        <dbReference type="ARBA" id="ARBA00009085"/>
    </source>
</evidence>
<dbReference type="Proteomes" id="UP000271974">
    <property type="component" value="Unassembled WGS sequence"/>
</dbReference>
<dbReference type="GO" id="GO:0005829">
    <property type="term" value="C:cytosol"/>
    <property type="evidence" value="ECO:0007669"/>
    <property type="project" value="TreeGrafter"/>
</dbReference>
<proteinExistence type="inferred from homology"/>
<reference evidence="15 16" key="1">
    <citation type="submission" date="2019-01" db="EMBL/GenBank/DDBJ databases">
        <title>A draft genome assembly of the solar-powered sea slug Elysia chlorotica.</title>
        <authorList>
            <person name="Cai H."/>
            <person name="Li Q."/>
            <person name="Fang X."/>
            <person name="Li J."/>
            <person name="Curtis N.E."/>
            <person name="Altenburger A."/>
            <person name="Shibata T."/>
            <person name="Feng M."/>
            <person name="Maeda T."/>
            <person name="Schwartz J.A."/>
            <person name="Shigenobu S."/>
            <person name="Lundholm N."/>
            <person name="Nishiyama T."/>
            <person name="Yang H."/>
            <person name="Hasebe M."/>
            <person name="Li S."/>
            <person name="Pierce S.K."/>
            <person name="Wang J."/>
        </authorList>
    </citation>
    <scope>NUCLEOTIDE SEQUENCE [LARGE SCALE GENOMIC DNA]</scope>
    <source>
        <strain evidence="15">EC2010</strain>
        <tissue evidence="15">Whole organism of an adult</tissue>
    </source>
</reference>
<feature type="compositionally biased region" description="Low complexity" evidence="13">
    <location>
        <begin position="931"/>
        <end position="942"/>
    </location>
</feature>